<dbReference type="AlphaFoldDB" id="A0A380B455"/>
<proteinExistence type="predicted"/>
<dbReference type="EMBL" id="UGYN01000002">
    <property type="protein sequence ID" value="SUI92363.1"/>
    <property type="molecule type" value="Genomic_DNA"/>
</dbReference>
<dbReference type="GO" id="GO:0008233">
    <property type="term" value="F:peptidase activity"/>
    <property type="evidence" value="ECO:0007669"/>
    <property type="project" value="UniProtKB-KW"/>
</dbReference>
<gene>
    <name evidence="1" type="ORF">NCTC11544_05546</name>
</gene>
<dbReference type="Proteomes" id="UP000255529">
    <property type="component" value="Unassembled WGS sequence"/>
</dbReference>
<protein>
    <submittedName>
        <fullName evidence="1">ABC-type protease/lipase transport system, ATPase and permease components</fullName>
    </submittedName>
</protein>
<evidence type="ECO:0000313" key="1">
    <source>
        <dbReference type="EMBL" id="SUI92363.1"/>
    </source>
</evidence>
<dbReference type="RefSeq" id="WP_115184776.1">
    <property type="nucleotide sequence ID" value="NZ_CAMKUF010000001.1"/>
</dbReference>
<sequence>MSLLTLQQDVAILFYATLGKKADDKALTYFAKQLEKGTYTQSELVTKFILSEGGQHRYDGLTTSQKVQYIYQNTNGMSPDAATLSALTAQVDAGTPLGGLTTTLIAETKDYAGNDAVPLAQQQHLENIINTTLYPSQIGQPSQVDAAADVQGMYYLLGSLVNSSAINYWSGILDSGKKTAVEMANYFVSLKGYISSLNNEDFVKKIFSQAFGTTANSPELQKYVSGLNNQSETRGDVMMRMMDDIRNDTSHEEARQNFAAATHVYAPGEIPAVKYAEVVMSLYLTVAGVSADATAMDSFSRLLAGGKTQAEVLNILAKTNLFSNADNYQSIYQKLYGSVLDSASAQAILLKAGNDKVTATSLIIEAFRNGEYPLDSNGKPNPIRVADHQIKIAHSLGYKTSAELSIANDGTLTGTVNSGGDHSLSQAELLVLTKVYLNINTPSAVNFTHSPNLQEVVLQGDMPTNDVTLNSLKNKSFALKVNLDDSTWFKTAEKIAFGTEKDSLFVTDKYDMSNARLNIDFADGGASLIWNGNGVNQGANSVSTTFTAQNQFDASGTLSANFILKDILLTTGEDGSISGQIYTNINQFLYFLTLDLAGYRGTGNIYLDGEWVATEGTHVFDYGVINQTASIYNDSYANVDYLQQADHAQKSPDGTSWTGVDGFVLSGYADNVHVINIHMDKLPQLSVTGNAGAQSKLHLELASYQPAASEFWGVNIGNAALDYVDAGTLSFTSHFTGQQPQEMLRIYSSGSKLNTLALTGADSHIDTLYLSGVTKLEATVKAEFSDSLKNIIIEPVSDPFGEGIPRIEVDLTMEKGGTGGGTFYTLLSSLNNHTAYDGIISALAGDQINIQYTNSQTLTLKGNTTLNNLVTGNEQTHDSKINFEQSTIDSMVTINTLTPTDTITAGGPSQQWVFNSNNVGNIKVYGSLTKEADINTLFNSLNVDGESTAQDIFAQALAKIAPDGNVLQDVGVVKFGTDAYIIIDNNHNQKLDSQDIIFSLGNKDAYDITENLHYQAPTVVVNGSSQYSAESI</sequence>
<reference evidence="1 2" key="1">
    <citation type="submission" date="2018-06" db="EMBL/GenBank/DDBJ databases">
        <authorList>
            <consortium name="Pathogen Informatics"/>
            <person name="Doyle S."/>
        </authorList>
    </citation>
    <scope>NUCLEOTIDE SEQUENCE [LARGE SCALE GENOMIC DNA]</scope>
    <source>
        <strain evidence="1 2">NCTC11544</strain>
    </source>
</reference>
<accession>A0A380B455</accession>
<evidence type="ECO:0000313" key="2">
    <source>
        <dbReference type="Proteomes" id="UP000255529"/>
    </source>
</evidence>
<name>A0A380B455_9GAMM</name>
<keyword evidence="1" id="KW-0378">Hydrolase</keyword>
<organism evidence="1 2">
    <name type="scientific">Serratia quinivorans</name>
    <dbReference type="NCBI Taxonomy" id="137545"/>
    <lineage>
        <taxon>Bacteria</taxon>
        <taxon>Pseudomonadati</taxon>
        <taxon>Pseudomonadota</taxon>
        <taxon>Gammaproteobacteria</taxon>
        <taxon>Enterobacterales</taxon>
        <taxon>Yersiniaceae</taxon>
        <taxon>Serratia</taxon>
    </lineage>
</organism>
<keyword evidence="1" id="KW-0645">Protease</keyword>
<dbReference type="GO" id="GO:0006508">
    <property type="term" value="P:proteolysis"/>
    <property type="evidence" value="ECO:0007669"/>
    <property type="project" value="UniProtKB-KW"/>
</dbReference>